<evidence type="ECO:0000313" key="2">
    <source>
        <dbReference type="EMBL" id="AXX98654.1"/>
    </source>
</evidence>
<reference evidence="2 3" key="1">
    <citation type="submission" date="2018-09" db="EMBL/GenBank/DDBJ databases">
        <title>Profundibacter amoris BAR1 gen. nov., sp. nov., a new member of the Roseobacter clade isolated at Lokis Castle Vent Field on the Arctic Mid-Oceanic Ridge.</title>
        <authorList>
            <person name="Le Moine Bauer S."/>
            <person name="Sjoeberg A.G."/>
            <person name="L'Haridon S."/>
            <person name="Stokke R."/>
            <person name="Roalkvam I."/>
            <person name="Steen I.H."/>
            <person name="Dahle H."/>
        </authorList>
    </citation>
    <scope>NUCLEOTIDE SEQUENCE [LARGE SCALE GENOMIC DNA]</scope>
    <source>
        <strain evidence="2 3">BAR1</strain>
    </source>
</reference>
<dbReference type="InterPro" id="IPR037914">
    <property type="entry name" value="SpoVT-AbrB_sf"/>
</dbReference>
<name>A0A347UIH6_9RHOB</name>
<keyword evidence="2" id="KW-0238">DNA-binding</keyword>
<feature type="domain" description="SpoVT-AbrB" evidence="1">
    <location>
        <begin position="7"/>
        <end position="52"/>
    </location>
</feature>
<protein>
    <submittedName>
        <fullName evidence="2">AbrB/MazE/SpoVT family DNA-binding domain-containing protein</fullName>
    </submittedName>
</protein>
<accession>A0A347UIH6</accession>
<sequence length="74" mass="8171">MSSLKLTGIGNSVGVVLPKDLLARLRVKRGDRLYAIETPNGIELTPYDPAFAAQMDAAEEIMREDRDVLKKLAE</sequence>
<evidence type="ECO:0000259" key="1">
    <source>
        <dbReference type="SMART" id="SM00966"/>
    </source>
</evidence>
<dbReference type="AlphaFoldDB" id="A0A347UIH6"/>
<dbReference type="Proteomes" id="UP000261704">
    <property type="component" value="Chromosome"/>
</dbReference>
<dbReference type="RefSeq" id="WP_118943309.1">
    <property type="nucleotide sequence ID" value="NZ_CP032125.1"/>
</dbReference>
<dbReference type="NCBIfam" id="TIGR02609">
    <property type="entry name" value="doc_partner"/>
    <property type="match status" value="1"/>
</dbReference>
<dbReference type="SMART" id="SM00966">
    <property type="entry name" value="SpoVT_AbrB"/>
    <property type="match status" value="1"/>
</dbReference>
<dbReference type="EMBL" id="CP032125">
    <property type="protein sequence ID" value="AXX98654.1"/>
    <property type="molecule type" value="Genomic_DNA"/>
</dbReference>
<keyword evidence="3" id="KW-1185">Reference proteome</keyword>
<dbReference type="Pfam" id="PF04014">
    <property type="entry name" value="MazE_antitoxin"/>
    <property type="match status" value="1"/>
</dbReference>
<proteinExistence type="predicted"/>
<dbReference type="InterPro" id="IPR013432">
    <property type="entry name" value="Doc_partner"/>
</dbReference>
<dbReference type="KEGG" id="pamo:BAR1_12405"/>
<dbReference type="Gene3D" id="2.10.260.10">
    <property type="match status" value="1"/>
</dbReference>
<evidence type="ECO:0000313" key="3">
    <source>
        <dbReference type="Proteomes" id="UP000261704"/>
    </source>
</evidence>
<gene>
    <name evidence="2" type="ORF">BAR1_12405</name>
</gene>
<organism evidence="2 3">
    <name type="scientific">Profundibacter amoris</name>
    <dbReference type="NCBI Taxonomy" id="2171755"/>
    <lineage>
        <taxon>Bacteria</taxon>
        <taxon>Pseudomonadati</taxon>
        <taxon>Pseudomonadota</taxon>
        <taxon>Alphaproteobacteria</taxon>
        <taxon>Rhodobacterales</taxon>
        <taxon>Paracoccaceae</taxon>
        <taxon>Profundibacter</taxon>
    </lineage>
</organism>
<dbReference type="InterPro" id="IPR007159">
    <property type="entry name" value="SpoVT-AbrB_dom"/>
</dbReference>
<dbReference type="SUPFAM" id="SSF89447">
    <property type="entry name" value="AbrB/MazE/MraZ-like"/>
    <property type="match status" value="1"/>
</dbReference>
<dbReference type="OrthoDB" id="5459182at2"/>
<dbReference type="GO" id="GO:0003677">
    <property type="term" value="F:DNA binding"/>
    <property type="evidence" value="ECO:0007669"/>
    <property type="project" value="UniProtKB-KW"/>
</dbReference>